<dbReference type="OrthoDB" id="7477527at2759"/>
<sequence length="131" mass="15575">MILREFGWQIAIDESQISTQSIEFMGWLWTTKTMTIQITVFCKRGILKQMMRLMEFARRKKHIRTRNLVFAIGEIQYTRVQFKRGTLYIKQHQKLKNKDVASWGGINGPNSTRTRHPTQHCRQIKQATIKH</sequence>
<organism evidence="1 2">
    <name type="scientific">Streblomastix strix</name>
    <dbReference type="NCBI Taxonomy" id="222440"/>
    <lineage>
        <taxon>Eukaryota</taxon>
        <taxon>Metamonada</taxon>
        <taxon>Preaxostyla</taxon>
        <taxon>Oxymonadida</taxon>
        <taxon>Streblomastigidae</taxon>
        <taxon>Streblomastix</taxon>
    </lineage>
</organism>
<dbReference type="EMBL" id="SNRW01002197">
    <property type="protein sequence ID" value="KAA6393561.1"/>
    <property type="molecule type" value="Genomic_DNA"/>
</dbReference>
<accession>A0A5J4WFA3</accession>
<gene>
    <name evidence="1" type="ORF">EZS28_010909</name>
</gene>
<evidence type="ECO:0000313" key="1">
    <source>
        <dbReference type="EMBL" id="KAA6393561.1"/>
    </source>
</evidence>
<name>A0A5J4WFA3_9EUKA</name>
<proteinExistence type="predicted"/>
<comment type="caution">
    <text evidence="1">The sequence shown here is derived from an EMBL/GenBank/DDBJ whole genome shotgun (WGS) entry which is preliminary data.</text>
</comment>
<dbReference type="Proteomes" id="UP000324800">
    <property type="component" value="Unassembled WGS sequence"/>
</dbReference>
<evidence type="ECO:0000313" key="2">
    <source>
        <dbReference type="Proteomes" id="UP000324800"/>
    </source>
</evidence>
<reference evidence="1 2" key="1">
    <citation type="submission" date="2019-03" db="EMBL/GenBank/DDBJ databases">
        <title>Single cell metagenomics reveals metabolic interactions within the superorganism composed of flagellate Streblomastix strix and complex community of Bacteroidetes bacteria on its surface.</title>
        <authorList>
            <person name="Treitli S.C."/>
            <person name="Kolisko M."/>
            <person name="Husnik F."/>
            <person name="Keeling P."/>
            <person name="Hampl V."/>
        </authorList>
    </citation>
    <scope>NUCLEOTIDE SEQUENCE [LARGE SCALE GENOMIC DNA]</scope>
    <source>
        <strain evidence="1">ST1C</strain>
    </source>
</reference>
<protein>
    <submittedName>
        <fullName evidence="1">Uncharacterized protein</fullName>
    </submittedName>
</protein>
<dbReference type="AlphaFoldDB" id="A0A5J4WFA3"/>